<evidence type="ECO:0000256" key="1">
    <source>
        <dbReference type="SAM" id="Coils"/>
    </source>
</evidence>
<feature type="region of interest" description="Disordered" evidence="2">
    <location>
        <begin position="688"/>
        <end position="731"/>
    </location>
</feature>
<evidence type="ECO:0000256" key="2">
    <source>
        <dbReference type="SAM" id="MobiDB-lite"/>
    </source>
</evidence>
<feature type="coiled-coil region" evidence="1">
    <location>
        <begin position="738"/>
        <end position="769"/>
    </location>
</feature>
<protein>
    <submittedName>
        <fullName evidence="3">Uncharacterized protein</fullName>
    </submittedName>
</protein>
<comment type="caution">
    <text evidence="3">The sequence shown here is derived from an EMBL/GenBank/DDBJ whole genome shotgun (WGS) entry which is preliminary data.</text>
</comment>
<organism evidence="3">
    <name type="scientific">Tanacetum cinerariifolium</name>
    <name type="common">Dalmatian daisy</name>
    <name type="synonym">Chrysanthemum cinerariifolium</name>
    <dbReference type="NCBI Taxonomy" id="118510"/>
    <lineage>
        <taxon>Eukaryota</taxon>
        <taxon>Viridiplantae</taxon>
        <taxon>Streptophyta</taxon>
        <taxon>Embryophyta</taxon>
        <taxon>Tracheophyta</taxon>
        <taxon>Spermatophyta</taxon>
        <taxon>Magnoliopsida</taxon>
        <taxon>eudicotyledons</taxon>
        <taxon>Gunneridae</taxon>
        <taxon>Pentapetalae</taxon>
        <taxon>asterids</taxon>
        <taxon>campanulids</taxon>
        <taxon>Asterales</taxon>
        <taxon>Asteraceae</taxon>
        <taxon>Asteroideae</taxon>
        <taxon>Anthemideae</taxon>
        <taxon>Anthemidinae</taxon>
        <taxon>Tanacetum</taxon>
    </lineage>
</organism>
<proteinExistence type="predicted"/>
<feature type="compositionally biased region" description="Acidic residues" evidence="2">
    <location>
        <begin position="145"/>
        <end position="166"/>
    </location>
</feature>
<name>A0A6L2MNM8_TANCI</name>
<accession>A0A6L2MNM8</accession>
<gene>
    <name evidence="3" type="ORF">Tci_047599</name>
</gene>
<feature type="region of interest" description="Disordered" evidence="2">
    <location>
        <begin position="81"/>
        <end position="168"/>
    </location>
</feature>
<evidence type="ECO:0000313" key="3">
    <source>
        <dbReference type="EMBL" id="GEU75621.1"/>
    </source>
</evidence>
<feature type="compositionally biased region" description="Basic residues" evidence="2">
    <location>
        <begin position="716"/>
        <end position="726"/>
    </location>
</feature>
<sequence>MVKESFEDTILATESSQPQSSYKAATTLTKFELKKILIDKIDKSKSYLAAPKNRECYKGLKKSYDLDKTIFSTYGKVYSLKRSQKDKDEDPSTGSDRGLKKRKTSKDAEPTKGPKTNESQFGSSKADKSQSKSSRNSVQLKEPEFEVADSDMSQDQEENPGNDDEEPKEKALKIWFQTFGVLLKAPMINMHCGESHIEENNIRPSMVKSYQKKINITKPETTKPDIRKKDTYTPYQDPQGFIYVDNNRRNRLMRSDELYKFSDRTLTRFRTSLDDITKNIQMKYLPKRRWSTLEKKRANIMIKEIDKQLKERRMMRSLEKSLPSEWNTHVVVWRNKPDLDTMSFDDIYNNFKIVEQEVKGTTSSSLNSQKMAFVSSPSSTNEVNTTYEKIGRKITINESDTTGYDKSKDRSRRTINVEDTSYNAMVAIDGAGFNWRFMADDKVPTNIAFMAFSDSELKTINGEEHIQALVDKKKVIIIETSVRSDLHLDDTKDKHVTTTSNDPLLSGEDRLKLTELTKLYTQLQSKVLALETTKANQALEIGSLKRRIKLEKRASKRTHKLKRLYKIGSTRRIESSDEASLGDQEDASRQGRMIDDLDADEGVALVNKTQGRNDQDMFDTSILDDGEVVAEKEVSNADPVPTTGEVVTNVGVEVSTAAISSQISMDEIILAKSLIDIKTSKPKAKGIMMQEPREAPTPTLIDSSQQPSKAKDKGKNKMIKPKKPLKRKDQIMIDEEVSKNLEAQLQAELENEERLARQKEKEANIALTAE</sequence>
<dbReference type="AlphaFoldDB" id="A0A6L2MNM8"/>
<keyword evidence="1" id="KW-0175">Coiled coil</keyword>
<reference evidence="3" key="1">
    <citation type="journal article" date="2019" name="Sci. Rep.">
        <title>Draft genome of Tanacetum cinerariifolium, the natural source of mosquito coil.</title>
        <authorList>
            <person name="Yamashiro T."/>
            <person name="Shiraishi A."/>
            <person name="Satake H."/>
            <person name="Nakayama K."/>
        </authorList>
    </citation>
    <scope>NUCLEOTIDE SEQUENCE</scope>
</reference>
<dbReference type="EMBL" id="BKCJ010007118">
    <property type="protein sequence ID" value="GEU75621.1"/>
    <property type="molecule type" value="Genomic_DNA"/>
</dbReference>